<evidence type="ECO:0000256" key="2">
    <source>
        <dbReference type="SAM" id="SignalP"/>
    </source>
</evidence>
<dbReference type="InterPro" id="IPR028082">
    <property type="entry name" value="Peripla_BP_I"/>
</dbReference>
<dbReference type="PROSITE" id="PS51257">
    <property type="entry name" value="PROKAR_LIPOPROTEIN"/>
    <property type="match status" value="1"/>
</dbReference>
<keyword evidence="5" id="KW-1185">Reference proteome</keyword>
<dbReference type="Proteomes" id="UP001202922">
    <property type="component" value="Unassembled WGS sequence"/>
</dbReference>
<comment type="caution">
    <text evidence="4">The sequence shown here is derived from an EMBL/GenBank/DDBJ whole genome shotgun (WGS) entry which is preliminary data.</text>
</comment>
<name>A0ABS9U281_9MICC</name>
<dbReference type="Gene3D" id="3.40.50.2300">
    <property type="match status" value="2"/>
</dbReference>
<reference evidence="4 5" key="1">
    <citation type="submission" date="2022-03" db="EMBL/GenBank/DDBJ databases">
        <title>Sinomonas sp. isolated from a soil.</title>
        <authorList>
            <person name="Han J."/>
            <person name="Kim D.-U."/>
        </authorList>
    </citation>
    <scope>NUCLEOTIDE SEQUENCE [LARGE SCALE GENOMIC DNA]</scope>
    <source>
        <strain evidence="4 5">5-5</strain>
    </source>
</reference>
<organism evidence="4 5">
    <name type="scientific">Sinomonas terrae</name>
    <dbReference type="NCBI Taxonomy" id="2908838"/>
    <lineage>
        <taxon>Bacteria</taxon>
        <taxon>Bacillati</taxon>
        <taxon>Actinomycetota</taxon>
        <taxon>Actinomycetes</taxon>
        <taxon>Micrococcales</taxon>
        <taxon>Micrococcaceae</taxon>
        <taxon>Sinomonas</taxon>
    </lineage>
</organism>
<protein>
    <submittedName>
        <fullName evidence="4">Substrate-binding domain-containing protein</fullName>
    </submittedName>
</protein>
<feature type="chain" id="PRO_5047292707" evidence="2">
    <location>
        <begin position="33"/>
        <end position="392"/>
    </location>
</feature>
<dbReference type="Pfam" id="PF13407">
    <property type="entry name" value="Peripla_BP_4"/>
    <property type="match status" value="1"/>
</dbReference>
<accession>A0ABS9U281</accession>
<feature type="signal peptide" evidence="2">
    <location>
        <begin position="1"/>
        <end position="32"/>
    </location>
</feature>
<feature type="domain" description="Periplasmic binding protein" evidence="3">
    <location>
        <begin position="93"/>
        <end position="348"/>
    </location>
</feature>
<evidence type="ECO:0000313" key="4">
    <source>
        <dbReference type="EMBL" id="MCH6470753.1"/>
    </source>
</evidence>
<dbReference type="SUPFAM" id="SSF53822">
    <property type="entry name" value="Periplasmic binding protein-like I"/>
    <property type="match status" value="1"/>
</dbReference>
<evidence type="ECO:0000313" key="5">
    <source>
        <dbReference type="Proteomes" id="UP001202922"/>
    </source>
</evidence>
<gene>
    <name evidence="4" type="ORF">L0M17_12335</name>
</gene>
<feature type="region of interest" description="Disordered" evidence="1">
    <location>
        <begin position="54"/>
        <end position="73"/>
    </location>
</feature>
<proteinExistence type="predicted"/>
<evidence type="ECO:0000256" key="1">
    <source>
        <dbReference type="SAM" id="MobiDB-lite"/>
    </source>
</evidence>
<keyword evidence="2" id="KW-0732">Signal</keyword>
<dbReference type="InterPro" id="IPR025997">
    <property type="entry name" value="SBP_2_dom"/>
</dbReference>
<dbReference type="EMBL" id="JAKZBV010000001">
    <property type="protein sequence ID" value="MCH6470753.1"/>
    <property type="molecule type" value="Genomic_DNA"/>
</dbReference>
<dbReference type="RefSeq" id="WP_241054272.1">
    <property type="nucleotide sequence ID" value="NZ_JAKZBV010000001.1"/>
</dbReference>
<sequence>MARLKSRSLAAVVGAVAASALMLSACSDNSSASSGATAQGSSTLAASGLPSLDQVLKGNESTPPTTSPQPAKGKSVWWISCGQQTQSCASYAAAGKAAAEALGWDFHLADGNLNQANGYATAMRTALAAHPDAIVEDAFSCSTVQPELQQAKQQGVPVLGLETLDCSDANSGPSLFTIPMIYSKTYPDNKAWWTGWGAWSADFLAADSNGTAKVITSMGQGDPQFDLLNNGFKSELAKCAGCSIAGDAPWTVSDLAPNGPWVTALRNSLIKYPDADYVWWPFDTNGVDSGGAKAVLQSGSKAKVVSGIGTGPGLDLIRSGQMYAEGVARSSDWLSWAAMDEVNRYLNHQPSVPEGVGFISIDKTHNLPSASGQGYQTAVPFEQLYKKAWGVS</sequence>
<evidence type="ECO:0000259" key="3">
    <source>
        <dbReference type="Pfam" id="PF13407"/>
    </source>
</evidence>